<evidence type="ECO:0000313" key="2">
    <source>
        <dbReference type="Proteomes" id="UP000290218"/>
    </source>
</evidence>
<organism evidence="1 2">
    <name type="scientific">Oleiharenicola lentus</name>
    <dbReference type="NCBI Taxonomy" id="2508720"/>
    <lineage>
        <taxon>Bacteria</taxon>
        <taxon>Pseudomonadati</taxon>
        <taxon>Verrucomicrobiota</taxon>
        <taxon>Opitutia</taxon>
        <taxon>Opitutales</taxon>
        <taxon>Opitutaceae</taxon>
        <taxon>Oleiharenicola</taxon>
    </lineage>
</organism>
<comment type="caution">
    <text evidence="1">The sequence shown here is derived from an EMBL/GenBank/DDBJ whole genome shotgun (WGS) entry which is preliminary data.</text>
</comment>
<dbReference type="Proteomes" id="UP000290218">
    <property type="component" value="Unassembled WGS sequence"/>
</dbReference>
<protein>
    <submittedName>
        <fullName evidence="1">Uncharacterized protein</fullName>
    </submittedName>
</protein>
<gene>
    <name evidence="1" type="ORF">ESB00_03885</name>
</gene>
<dbReference type="EMBL" id="SDHX01000001">
    <property type="protein sequence ID" value="RXK55050.1"/>
    <property type="molecule type" value="Genomic_DNA"/>
</dbReference>
<sequence>MRSFLMGVFCFAGRCILHSAFHERNADLATGNILVEITVQHFRFPMARRKARFRISIKDNAAGKVLKVELIPDVMGIGFTVRQNGKMIDHVPRFSLTAVCERLRRWLVRNSRNRPHP</sequence>
<name>A0A4Q1C876_9BACT</name>
<evidence type="ECO:0000313" key="1">
    <source>
        <dbReference type="EMBL" id="RXK55050.1"/>
    </source>
</evidence>
<reference evidence="1 2" key="1">
    <citation type="submission" date="2019-01" db="EMBL/GenBank/DDBJ databases">
        <title>Lacunisphaera sp. strain TWA-58.</title>
        <authorList>
            <person name="Chen W.-M."/>
        </authorList>
    </citation>
    <scope>NUCLEOTIDE SEQUENCE [LARGE SCALE GENOMIC DNA]</scope>
    <source>
        <strain evidence="1 2">TWA-58</strain>
    </source>
</reference>
<proteinExistence type="predicted"/>
<keyword evidence="2" id="KW-1185">Reference proteome</keyword>
<accession>A0A4Q1C876</accession>
<dbReference type="AlphaFoldDB" id="A0A4Q1C876"/>